<evidence type="ECO:0000256" key="9">
    <source>
        <dbReference type="ARBA" id="ARBA00023004"/>
    </source>
</evidence>
<accession>A0AAN7RM80</accession>
<gene>
    <name evidence="14" type="ORF">SAY86_022030</name>
</gene>
<dbReference type="PANTHER" id="PTHR24282">
    <property type="entry name" value="CYTOCHROME P450 FAMILY MEMBER"/>
    <property type="match status" value="1"/>
</dbReference>
<dbReference type="InterPro" id="IPR017972">
    <property type="entry name" value="Cyt_P450_CS"/>
</dbReference>
<keyword evidence="9 12" id="KW-0408">Iron</keyword>
<keyword evidence="11" id="KW-0472">Membrane</keyword>
<dbReference type="GO" id="GO:0004497">
    <property type="term" value="F:monooxygenase activity"/>
    <property type="evidence" value="ECO:0007669"/>
    <property type="project" value="UniProtKB-KW"/>
</dbReference>
<dbReference type="InterPro" id="IPR050665">
    <property type="entry name" value="Cytochrome_P450_Monooxygen"/>
</dbReference>
<evidence type="ECO:0000256" key="5">
    <source>
        <dbReference type="ARBA" id="ARBA00022692"/>
    </source>
</evidence>
<dbReference type="AlphaFoldDB" id="A0AAN7RM80"/>
<dbReference type="GO" id="GO:0020037">
    <property type="term" value="F:heme binding"/>
    <property type="evidence" value="ECO:0007669"/>
    <property type="project" value="InterPro"/>
</dbReference>
<dbReference type="GO" id="GO:0016705">
    <property type="term" value="F:oxidoreductase activity, acting on paired donors, with incorporation or reduction of molecular oxygen"/>
    <property type="evidence" value="ECO:0007669"/>
    <property type="project" value="InterPro"/>
</dbReference>
<keyword evidence="6 12" id="KW-0479">Metal-binding</keyword>
<dbReference type="GO" id="GO:0005506">
    <property type="term" value="F:iron ion binding"/>
    <property type="evidence" value="ECO:0007669"/>
    <property type="project" value="InterPro"/>
</dbReference>
<dbReference type="InterPro" id="IPR001128">
    <property type="entry name" value="Cyt_P450"/>
</dbReference>
<dbReference type="PRINTS" id="PR00385">
    <property type="entry name" value="P450"/>
</dbReference>
<keyword evidence="5" id="KW-0812">Transmembrane</keyword>
<comment type="subcellular location">
    <subcellularLocation>
        <location evidence="2">Membrane</location>
        <topology evidence="2">Single-pass membrane protein</topology>
    </subcellularLocation>
</comment>
<keyword evidence="7" id="KW-1133">Transmembrane helix</keyword>
<comment type="cofactor">
    <cofactor evidence="1 12">
        <name>heme</name>
        <dbReference type="ChEBI" id="CHEBI:30413"/>
    </cofactor>
</comment>
<dbReference type="InterPro" id="IPR036396">
    <property type="entry name" value="Cyt_P450_sf"/>
</dbReference>
<name>A0AAN7RM80_TRANT</name>
<evidence type="ECO:0000256" key="12">
    <source>
        <dbReference type="PIRSR" id="PIRSR602401-1"/>
    </source>
</evidence>
<dbReference type="PRINTS" id="PR00463">
    <property type="entry name" value="EP450I"/>
</dbReference>
<evidence type="ECO:0000256" key="7">
    <source>
        <dbReference type="ARBA" id="ARBA00022989"/>
    </source>
</evidence>
<evidence type="ECO:0000256" key="1">
    <source>
        <dbReference type="ARBA" id="ARBA00001971"/>
    </source>
</evidence>
<dbReference type="EMBL" id="JAXQNO010000003">
    <property type="protein sequence ID" value="KAK4801543.1"/>
    <property type="molecule type" value="Genomic_DNA"/>
</dbReference>
<comment type="caution">
    <text evidence="14">The sequence shown here is derived from an EMBL/GenBank/DDBJ whole genome shotgun (WGS) entry which is preliminary data.</text>
</comment>
<dbReference type="GO" id="GO:0016020">
    <property type="term" value="C:membrane"/>
    <property type="evidence" value="ECO:0007669"/>
    <property type="project" value="UniProtKB-SubCell"/>
</dbReference>
<evidence type="ECO:0000256" key="13">
    <source>
        <dbReference type="RuleBase" id="RU000461"/>
    </source>
</evidence>
<feature type="binding site" description="axial binding residue" evidence="12">
    <location>
        <position position="471"/>
    </location>
    <ligand>
        <name>heme</name>
        <dbReference type="ChEBI" id="CHEBI:30413"/>
    </ligand>
    <ligandPart>
        <name>Fe</name>
        <dbReference type="ChEBI" id="CHEBI:18248"/>
    </ligandPart>
</feature>
<keyword evidence="10 13" id="KW-0503">Monooxygenase</keyword>
<dbReference type="Proteomes" id="UP001346149">
    <property type="component" value="Unassembled WGS sequence"/>
</dbReference>
<comment type="similarity">
    <text evidence="3 13">Belongs to the cytochrome P450 family.</text>
</comment>
<evidence type="ECO:0000313" key="14">
    <source>
        <dbReference type="EMBL" id="KAK4801543.1"/>
    </source>
</evidence>
<protein>
    <submittedName>
        <fullName evidence="14">Uncharacterized protein</fullName>
    </submittedName>
</protein>
<proteinExistence type="inferred from homology"/>
<dbReference type="Gene3D" id="1.10.630.10">
    <property type="entry name" value="Cytochrome P450"/>
    <property type="match status" value="1"/>
</dbReference>
<dbReference type="PANTHER" id="PTHR24282:SF26">
    <property type="entry name" value="CYTOCHROME P450"/>
    <property type="match status" value="1"/>
</dbReference>
<dbReference type="InterPro" id="IPR002401">
    <property type="entry name" value="Cyt_P450_E_grp-I"/>
</dbReference>
<evidence type="ECO:0000256" key="10">
    <source>
        <dbReference type="ARBA" id="ARBA00023033"/>
    </source>
</evidence>
<dbReference type="PROSITE" id="PS00086">
    <property type="entry name" value="CYTOCHROME_P450"/>
    <property type="match status" value="1"/>
</dbReference>
<evidence type="ECO:0000313" key="15">
    <source>
        <dbReference type="Proteomes" id="UP001346149"/>
    </source>
</evidence>
<organism evidence="14 15">
    <name type="scientific">Trapa natans</name>
    <name type="common">Water chestnut</name>
    <dbReference type="NCBI Taxonomy" id="22666"/>
    <lineage>
        <taxon>Eukaryota</taxon>
        <taxon>Viridiplantae</taxon>
        <taxon>Streptophyta</taxon>
        <taxon>Embryophyta</taxon>
        <taxon>Tracheophyta</taxon>
        <taxon>Spermatophyta</taxon>
        <taxon>Magnoliopsida</taxon>
        <taxon>eudicotyledons</taxon>
        <taxon>Gunneridae</taxon>
        <taxon>Pentapetalae</taxon>
        <taxon>rosids</taxon>
        <taxon>malvids</taxon>
        <taxon>Myrtales</taxon>
        <taxon>Lythraceae</taxon>
        <taxon>Trapa</taxon>
    </lineage>
</organism>
<dbReference type="SUPFAM" id="SSF48264">
    <property type="entry name" value="Cytochrome P450"/>
    <property type="match status" value="1"/>
</dbReference>
<keyword evidence="15" id="KW-1185">Reference proteome</keyword>
<reference evidence="14 15" key="1">
    <citation type="journal article" date="2023" name="Hortic Res">
        <title>Pangenome of water caltrop reveals structural variations and asymmetric subgenome divergence after allopolyploidization.</title>
        <authorList>
            <person name="Zhang X."/>
            <person name="Chen Y."/>
            <person name="Wang L."/>
            <person name="Yuan Y."/>
            <person name="Fang M."/>
            <person name="Shi L."/>
            <person name="Lu R."/>
            <person name="Comes H.P."/>
            <person name="Ma Y."/>
            <person name="Chen Y."/>
            <person name="Huang G."/>
            <person name="Zhou Y."/>
            <person name="Zheng Z."/>
            <person name="Qiu Y."/>
        </authorList>
    </citation>
    <scope>NUCLEOTIDE SEQUENCE [LARGE SCALE GENOMIC DNA]</scope>
    <source>
        <strain evidence="14">F231</strain>
    </source>
</reference>
<evidence type="ECO:0000256" key="8">
    <source>
        <dbReference type="ARBA" id="ARBA00023002"/>
    </source>
</evidence>
<keyword evidence="4 12" id="KW-0349">Heme</keyword>
<evidence type="ECO:0000256" key="6">
    <source>
        <dbReference type="ARBA" id="ARBA00022723"/>
    </source>
</evidence>
<keyword evidence="8 13" id="KW-0560">Oxidoreductase</keyword>
<evidence type="ECO:0000256" key="11">
    <source>
        <dbReference type="ARBA" id="ARBA00023136"/>
    </source>
</evidence>
<sequence length="523" mass="58299">MAAVAAEIFLAVALGGLLVAAVRVLDALVLRPRRMRLYLQRQGIGGPAPSFLLGNIPEMKRIGLSKPAAGVAMSTDTRFSHSWPYLLFPHLEQWRNEYGSIFMYSMGNVHLLSIIDADMVKELSLCTSLILGKPSYLTKDLAPLLGEGIITSSGTFWAHQREIIAPELYLDKVKGMVNLMVDSTSLMLSSWESKINEAEGGSVEIDVDGDVRNLSADIISRACFRSSYSQGKEIFLNLRQLQKVMSKRSIGIPGLRYLPTKENREMQKLEKDIQSKILEVVRLRKEAKEERAGDLLQMILEGAEGFGENEGLPSHFSLDRFIVDNCKNLYFAGHETTAVTALWSLVLLAEYPEWQDRARDEVLAVLGNGGIIDSDKLRSLKILTMIIQETLRLYPPATFLVRETQDIFEFKKIFIPKGLVIQVAVPILHQDPNIWGPDALEFNPERFSNGISNACGAAQAYIPFGLGPRTCLGQHFAMMELKVILSLILSRFQFALSRSYRHSPAFILVIEPGNGVPLCMSKL</sequence>
<evidence type="ECO:0000256" key="4">
    <source>
        <dbReference type="ARBA" id="ARBA00022617"/>
    </source>
</evidence>
<dbReference type="Pfam" id="PF00067">
    <property type="entry name" value="p450"/>
    <property type="match status" value="1"/>
</dbReference>
<evidence type="ECO:0000256" key="3">
    <source>
        <dbReference type="ARBA" id="ARBA00010617"/>
    </source>
</evidence>
<evidence type="ECO:0000256" key="2">
    <source>
        <dbReference type="ARBA" id="ARBA00004167"/>
    </source>
</evidence>